<evidence type="ECO:0000313" key="2">
    <source>
        <dbReference type="EMBL" id="OTA41121.1"/>
    </source>
</evidence>
<organism evidence="2 3">
    <name type="scientific">Symbiobacterium thermophilum</name>
    <dbReference type="NCBI Taxonomy" id="2734"/>
    <lineage>
        <taxon>Bacteria</taxon>
        <taxon>Bacillati</taxon>
        <taxon>Bacillota</taxon>
        <taxon>Clostridia</taxon>
        <taxon>Eubacteriales</taxon>
        <taxon>Symbiobacteriaceae</taxon>
        <taxon>Symbiobacterium</taxon>
    </lineage>
</organism>
<dbReference type="InterPro" id="IPR028994">
    <property type="entry name" value="Integrin_alpha_N"/>
</dbReference>
<gene>
    <name evidence="2" type="ORF">A6D92_09795</name>
</gene>
<comment type="caution">
    <text evidence="2">The sequence shown here is derived from an EMBL/GenBank/DDBJ whole genome shotgun (WGS) entry which is preliminary data.</text>
</comment>
<feature type="region of interest" description="Disordered" evidence="1">
    <location>
        <begin position="17"/>
        <end position="72"/>
    </location>
</feature>
<name>A0A1Y2T3U3_SYMTR</name>
<protein>
    <submittedName>
        <fullName evidence="2">Uncharacterized protein</fullName>
    </submittedName>
</protein>
<evidence type="ECO:0000313" key="3">
    <source>
        <dbReference type="Proteomes" id="UP000194267"/>
    </source>
</evidence>
<evidence type="ECO:0000256" key="1">
    <source>
        <dbReference type="SAM" id="MobiDB-lite"/>
    </source>
</evidence>
<dbReference type="EMBL" id="LWLV01000779">
    <property type="protein sequence ID" value="OTA41121.1"/>
    <property type="molecule type" value="Genomic_DNA"/>
</dbReference>
<sequence>MALITGIVLLTGCGARTSTPHPAGAQTPGQGGGTSAQPEPPNAASGASFPSEPAEWPAGTAADPATHGSGREDAGYTIERIRAAAEHGRPVREVDLNGDGRVEGIIGALGEWHRDEVIVVDGGGAPLLILNDTLSSFSQGRVDLVAVPGVADAVLVNQVGDPGDWHSIQFIWMEGDRFVSPQGWLPKNSLAHGQGYTIRPDGTVDITGSLAGYTFVRQYRMEKAPPESSWPYQAVLVSQEVTPGPYPTSAADLLTAVFLARWYGLTDQLEQYIPDPVVREAFLNQEMDEIRYWPLPVQVGRLVEGETGPRIEPASPGDDGAVEFLAVVQQYEGGTYRTGRAVIATAEDGRMVVTDLEILEQGWSL</sequence>
<reference evidence="3" key="1">
    <citation type="submission" date="2016-04" db="EMBL/GenBank/DDBJ databases">
        <authorList>
            <person name="Antunes L.P."/>
            <person name="Martins L.F."/>
            <person name="Pereira R.V."/>
            <person name="Thomas A.M."/>
            <person name="Barbosa D."/>
            <person name="Nascimento L."/>
            <person name="Silva G.M."/>
            <person name="Condomitti G.W."/>
            <person name="Digiampietri L.A."/>
            <person name="Lombardi K.C."/>
            <person name="Ramos P.L."/>
            <person name="Quaggio R.B."/>
            <person name="Oliveira J.C."/>
            <person name="Pascon R.C."/>
            <person name="Cruz J.B."/>
            <person name="Silva A.M."/>
            <person name="Setubal J.C."/>
        </authorList>
    </citation>
    <scope>NUCLEOTIDE SEQUENCE [LARGE SCALE GENOMIC DNA]</scope>
</reference>
<dbReference type="AlphaFoldDB" id="A0A1Y2T3U3"/>
<dbReference type="SUPFAM" id="SSF69318">
    <property type="entry name" value="Integrin alpha N-terminal domain"/>
    <property type="match status" value="1"/>
</dbReference>
<proteinExistence type="predicted"/>
<dbReference type="Proteomes" id="UP000194267">
    <property type="component" value="Unassembled WGS sequence"/>
</dbReference>
<accession>A0A1Y2T3U3</accession>